<proteinExistence type="inferred from homology"/>
<keyword evidence="8 12" id="KW-0804">Transcription</keyword>
<keyword evidence="3" id="KW-0677">Repeat</keyword>
<dbReference type="GeneID" id="106468762"/>
<dbReference type="CDD" id="cd00086">
    <property type="entry name" value="homeodomain"/>
    <property type="match status" value="1"/>
</dbReference>
<evidence type="ECO:0000256" key="3">
    <source>
        <dbReference type="ARBA" id="ARBA00022737"/>
    </source>
</evidence>
<feature type="region of interest" description="Disordered" evidence="14">
    <location>
        <begin position="1158"/>
        <end position="1278"/>
    </location>
</feature>
<dbReference type="SUPFAM" id="SSF47413">
    <property type="entry name" value="lambda repressor-like DNA-binding domains"/>
    <property type="match status" value="3"/>
</dbReference>
<dbReference type="Pfam" id="PF02376">
    <property type="entry name" value="CUT"/>
    <property type="match status" value="3"/>
</dbReference>
<evidence type="ECO:0000256" key="8">
    <source>
        <dbReference type="ARBA" id="ARBA00023163"/>
    </source>
</evidence>
<feature type="compositionally biased region" description="Basic and acidic residues" evidence="14">
    <location>
        <begin position="1200"/>
        <end position="1211"/>
    </location>
</feature>
<evidence type="ECO:0000313" key="17">
    <source>
        <dbReference type="Proteomes" id="UP000694941"/>
    </source>
</evidence>
<feature type="compositionally biased region" description="Polar residues" evidence="14">
    <location>
        <begin position="639"/>
        <end position="672"/>
    </location>
</feature>
<feature type="domain" description="CUT" evidence="16">
    <location>
        <begin position="707"/>
        <end position="794"/>
    </location>
</feature>
<keyword evidence="9 10" id="KW-0539">Nucleus</keyword>
<dbReference type="PANTHER" id="PTHR14043:SF2">
    <property type="entry name" value="HOMEOBOX PROTEIN CUT"/>
    <property type="match status" value="1"/>
</dbReference>
<dbReference type="RefSeq" id="XP_013784656.2">
    <property type="nucleotide sequence ID" value="XM_013929202.2"/>
</dbReference>
<comment type="similarity">
    <text evidence="2 12">Belongs to the CUT homeobox family.</text>
</comment>
<dbReference type="SUPFAM" id="SSF46689">
    <property type="entry name" value="Homeodomain-like"/>
    <property type="match status" value="1"/>
</dbReference>
<comment type="subcellular location">
    <subcellularLocation>
        <location evidence="1 10 11">Nucleus</location>
    </subcellularLocation>
</comment>
<dbReference type="PROSITE" id="PS51042">
    <property type="entry name" value="CUT"/>
    <property type="match status" value="3"/>
</dbReference>
<keyword evidence="5 13" id="KW-0175">Coiled coil</keyword>
<keyword evidence="7 10" id="KW-0371">Homeobox</keyword>
<gene>
    <name evidence="18" type="primary">LOC106468762</name>
</gene>
<dbReference type="InterPro" id="IPR009057">
    <property type="entry name" value="Homeodomain-like_sf"/>
</dbReference>
<feature type="compositionally biased region" description="Acidic residues" evidence="14">
    <location>
        <begin position="1265"/>
        <end position="1274"/>
    </location>
</feature>
<feature type="coiled-coil region" evidence="13">
    <location>
        <begin position="8"/>
        <end position="35"/>
    </location>
</feature>
<evidence type="ECO:0000256" key="1">
    <source>
        <dbReference type="ARBA" id="ARBA00004123"/>
    </source>
</evidence>
<evidence type="ECO:0000256" key="2">
    <source>
        <dbReference type="ARBA" id="ARBA00008190"/>
    </source>
</evidence>
<sequence>MEVFMNGLERASQRASLAEKEATALKKHLQAAKQSLHLASTTSQESEMSERDHSPLELDLAAKDKEISQLVEDIKKLKSTINNLKETSAYQIAQLEEMLAGKTKAIQWLEKKLTKQRDYEEIKKEINILKSTELRNNTSPEDDNNAKREYKLFKSMDISLMEKDKNLSTDNSTDRSPHINSTGNLQNLGENLLPPPVQNIQIFTSQLGEKIVSSYGKILNKEEHLYTHSASKSLETSTSSAVPTPLHTVICSKSSFLNNSSSHKLSYCDNATVQKLQECLRNGVVKYAKDALNTLSISRCVRELLSIHNIGQRLFAKFILGLSQGTVSELLSKPKPWDKLTEKGKDSYRKMHAWATDDSCIYMLKTLVPKKGKDYDFPVYRAEDPSATERITQILNEAQKAMLMSSKDEKELVVYNGNQGNSPERRTSNGALQLQKEECQEDGKVGLDREGNKQWFFQNSVPYKDYPHIHSPIQPQRQDNDGISQETMAQVYQKDLAKLIRQRMEDNLSVPRDHFERTQDEIHQALSIYYQELSRLSQLVPHSITNLVKLGAPPSVLNESMHYPTFPSFLHSVHLNNPQSHCDVGINASAQPTSWSNKINVSSSTELEESNYHGSAFSYVKSKAELCSSTNKKILPCHQGSNTLSSPSAPTVTTAETSGLHNDPSSSASPLQRMQSITNSLLAQSAMQTCSNYLQRPVRAMLPSITQHQFDQYNNMNTEEIVKNVKELLSQFSISQRLFGEKVLGLSQGSVSDLLARPKPWYMLTQKGREPFIRMKIFLEDENSIHKLVASQYRIPPEKLMHPDVYLGSKTVPGSSKTLSQISDLSIPEHLPLENNYIPLSKTSVPVKLCQTSPETVEKSLSDFNPNLTHCVTTTPSISSRHYVQNSRPYVHPSVYEMAALTTDLDTQSITSKVKETLSVHNIGQKVFGEAVLGLSQGSVSELLSKPKPWHMLSIKGREPFIRMQMWLNDPHSADKLQALKNDRREANKRKRNHHDTQKLSSPHKENHIFKNKLPLLSPYSSAKKPRILFSEEQKEALRLAFSMDPYPSTATIEFLGSELNLSIRTVTNWFHNYRMRLKQQTSPAVQQNEQKLNGNSILVPALNESNTGFDPLQFRFLLNCRLAEVNKEKGKAPKISNTYRNCSPLIALNENSVILDPGVSGQQSGGSSCSSFHSGPFEAVSRSPDNHLASHLNDYSNSSHDRENSDRESLEEQQTSLSSYNHHVNQYGLKRTVATCTSSNRRKPAMPQWVNPELKYSPDSDVKSDDDENAQDDNTDKGEIINGVCVRQTGDFNLDLLKPQNTVEVELVPGYLSQLFQKRTNN</sequence>
<keyword evidence="17" id="KW-1185">Reference proteome</keyword>
<evidence type="ECO:0000256" key="12">
    <source>
        <dbReference type="RuleBase" id="RU361129"/>
    </source>
</evidence>
<feature type="DNA-binding region" description="Homeobox" evidence="10">
    <location>
        <begin position="1023"/>
        <end position="1082"/>
    </location>
</feature>
<evidence type="ECO:0000313" key="18">
    <source>
        <dbReference type="RefSeq" id="XP_013784656.2"/>
    </source>
</evidence>
<dbReference type="InterPro" id="IPR010982">
    <property type="entry name" value="Lambda_DNA-bd_dom_sf"/>
</dbReference>
<organism evidence="17 18">
    <name type="scientific">Limulus polyphemus</name>
    <name type="common">Atlantic horseshoe crab</name>
    <dbReference type="NCBI Taxonomy" id="6850"/>
    <lineage>
        <taxon>Eukaryota</taxon>
        <taxon>Metazoa</taxon>
        <taxon>Ecdysozoa</taxon>
        <taxon>Arthropoda</taxon>
        <taxon>Chelicerata</taxon>
        <taxon>Merostomata</taxon>
        <taxon>Xiphosura</taxon>
        <taxon>Limulidae</taxon>
        <taxon>Limulus</taxon>
    </lineage>
</organism>
<feature type="domain" description="CUT" evidence="16">
    <location>
        <begin position="283"/>
        <end position="370"/>
    </location>
</feature>
<dbReference type="Pfam" id="PF00046">
    <property type="entry name" value="Homeodomain"/>
    <property type="match status" value="1"/>
</dbReference>
<evidence type="ECO:0000256" key="7">
    <source>
        <dbReference type="ARBA" id="ARBA00023155"/>
    </source>
</evidence>
<feature type="compositionally biased region" description="Low complexity" evidence="14">
    <location>
        <begin position="1159"/>
        <end position="1176"/>
    </location>
</feature>
<evidence type="ECO:0000256" key="10">
    <source>
        <dbReference type="PROSITE-ProRule" id="PRU00108"/>
    </source>
</evidence>
<dbReference type="SMART" id="SM01109">
    <property type="entry name" value="CUT"/>
    <property type="match status" value="3"/>
</dbReference>
<dbReference type="Proteomes" id="UP000694941">
    <property type="component" value="Unplaced"/>
</dbReference>
<feature type="region of interest" description="Disordered" evidence="14">
    <location>
        <begin position="638"/>
        <end position="672"/>
    </location>
</feature>
<feature type="domain" description="CUT" evidence="16">
    <location>
        <begin position="896"/>
        <end position="983"/>
    </location>
</feature>
<keyword evidence="4 12" id="KW-0805">Transcription regulation</keyword>
<evidence type="ECO:0000256" key="6">
    <source>
        <dbReference type="ARBA" id="ARBA00023125"/>
    </source>
</evidence>
<dbReference type="PANTHER" id="PTHR14043">
    <property type="entry name" value="CCAAT DISPLACEMENT PROTEIN-RELATED"/>
    <property type="match status" value="1"/>
</dbReference>
<evidence type="ECO:0000259" key="15">
    <source>
        <dbReference type="PROSITE" id="PS50071"/>
    </source>
</evidence>
<evidence type="ECO:0000259" key="16">
    <source>
        <dbReference type="PROSITE" id="PS51042"/>
    </source>
</evidence>
<feature type="domain" description="Homeobox" evidence="15">
    <location>
        <begin position="1021"/>
        <end position="1081"/>
    </location>
</feature>
<evidence type="ECO:0000256" key="11">
    <source>
        <dbReference type="RuleBase" id="RU000682"/>
    </source>
</evidence>
<reference evidence="18" key="1">
    <citation type="submission" date="2025-08" db="UniProtKB">
        <authorList>
            <consortium name="RefSeq"/>
        </authorList>
    </citation>
    <scope>IDENTIFICATION</scope>
    <source>
        <tissue evidence="18">Muscle</tissue>
    </source>
</reference>
<protein>
    <recommendedName>
        <fullName evidence="12">Homeobox protein cut-like</fullName>
    </recommendedName>
</protein>
<dbReference type="Gene3D" id="1.10.260.40">
    <property type="entry name" value="lambda repressor-like DNA-binding domains"/>
    <property type="match status" value="3"/>
</dbReference>
<evidence type="ECO:0000256" key="5">
    <source>
        <dbReference type="ARBA" id="ARBA00023054"/>
    </source>
</evidence>
<keyword evidence="6 10" id="KW-0238">DNA-binding</keyword>
<feature type="compositionally biased region" description="Basic and acidic residues" evidence="14">
    <location>
        <begin position="995"/>
        <end position="1005"/>
    </location>
</feature>
<feature type="region of interest" description="Disordered" evidence="14">
    <location>
        <begin position="985"/>
        <end position="1005"/>
    </location>
</feature>
<dbReference type="SMART" id="SM00389">
    <property type="entry name" value="HOX"/>
    <property type="match status" value="1"/>
</dbReference>
<name>A0ABM1BLY1_LIMPO</name>
<accession>A0ABM1BLY1</accession>
<dbReference type="Gene3D" id="1.10.10.60">
    <property type="entry name" value="Homeodomain-like"/>
    <property type="match status" value="1"/>
</dbReference>
<evidence type="ECO:0000256" key="14">
    <source>
        <dbReference type="SAM" id="MobiDB-lite"/>
    </source>
</evidence>
<dbReference type="InterPro" id="IPR001356">
    <property type="entry name" value="HD"/>
</dbReference>
<feature type="coiled-coil region" evidence="13">
    <location>
        <begin position="60"/>
        <end position="112"/>
    </location>
</feature>
<evidence type="ECO:0000256" key="4">
    <source>
        <dbReference type="ARBA" id="ARBA00023015"/>
    </source>
</evidence>
<evidence type="ECO:0000256" key="13">
    <source>
        <dbReference type="SAM" id="Coils"/>
    </source>
</evidence>
<evidence type="ECO:0000256" key="9">
    <source>
        <dbReference type="ARBA" id="ARBA00023242"/>
    </source>
</evidence>
<dbReference type="PROSITE" id="PS50071">
    <property type="entry name" value="HOMEOBOX_2"/>
    <property type="match status" value="1"/>
</dbReference>
<dbReference type="InterPro" id="IPR003350">
    <property type="entry name" value="CUT_dom"/>
</dbReference>